<keyword evidence="1" id="KW-0548">Nucleotidyltransferase</keyword>
<reference evidence="1" key="1">
    <citation type="submission" date="2020-04" db="EMBL/GenBank/DDBJ databases">
        <authorList>
            <person name="Alioto T."/>
            <person name="Alioto T."/>
            <person name="Gomez Garrido J."/>
        </authorList>
    </citation>
    <scope>NUCLEOTIDE SEQUENCE</scope>
    <source>
        <strain evidence="1">A484AB</strain>
    </source>
</reference>
<accession>A0A7D9DPL9</accession>
<keyword evidence="2" id="KW-1185">Reference proteome</keyword>
<comment type="caution">
    <text evidence="1">The sequence shown here is derived from an EMBL/GenBank/DDBJ whole genome shotgun (WGS) entry which is preliminary data.</text>
</comment>
<dbReference type="InterPro" id="IPR015095">
    <property type="entry name" value="AlkB_hom8_N"/>
</dbReference>
<evidence type="ECO:0000313" key="2">
    <source>
        <dbReference type="Proteomes" id="UP001152795"/>
    </source>
</evidence>
<dbReference type="GO" id="GO:0003964">
    <property type="term" value="F:RNA-directed DNA polymerase activity"/>
    <property type="evidence" value="ECO:0007669"/>
    <property type="project" value="UniProtKB-KW"/>
</dbReference>
<dbReference type="OrthoDB" id="411173at2759"/>
<name>A0A7D9DPL9_PARCT</name>
<dbReference type="PANTHER" id="PTHR33332">
    <property type="entry name" value="REVERSE TRANSCRIPTASE DOMAIN-CONTAINING PROTEIN"/>
    <property type="match status" value="1"/>
</dbReference>
<organism evidence="1 2">
    <name type="scientific">Paramuricea clavata</name>
    <name type="common">Red gorgonian</name>
    <name type="synonym">Violescent sea-whip</name>
    <dbReference type="NCBI Taxonomy" id="317549"/>
    <lineage>
        <taxon>Eukaryota</taxon>
        <taxon>Metazoa</taxon>
        <taxon>Cnidaria</taxon>
        <taxon>Anthozoa</taxon>
        <taxon>Octocorallia</taxon>
        <taxon>Malacalcyonacea</taxon>
        <taxon>Plexauridae</taxon>
        <taxon>Paramuricea</taxon>
    </lineage>
</organism>
<evidence type="ECO:0000313" key="1">
    <source>
        <dbReference type="EMBL" id="CAB3990813.1"/>
    </source>
</evidence>
<dbReference type="EMBL" id="CACRXK020001730">
    <property type="protein sequence ID" value="CAB3990813.1"/>
    <property type="molecule type" value="Genomic_DNA"/>
</dbReference>
<gene>
    <name evidence="1" type="ORF">PACLA_8A080954</name>
</gene>
<dbReference type="AlphaFoldDB" id="A0A7D9DPL9"/>
<dbReference type="Proteomes" id="UP001152795">
    <property type="component" value="Unassembled WGS sequence"/>
</dbReference>
<dbReference type="GO" id="GO:0016706">
    <property type="term" value="F:2-oxoglutarate-dependent dioxygenase activity"/>
    <property type="evidence" value="ECO:0007669"/>
    <property type="project" value="InterPro"/>
</dbReference>
<sequence>MMKYADDTNISEYITDQAENSSLQEVTNSIVDWSERNIFQLNPSKCKEFVVSFKRNEPNIPPISINQSQIERADKISILGLTITKDLKWNDHVEKIVNKASQRIYLLKQLRRFGLDAGNLKCFYVASIRSILEYSCQVFHYGLPQYLSDVIERIQKRALRIIYPQLSYQDALC</sequence>
<protein>
    <submittedName>
        <fullName evidence="1">RNA-directed DNA polymerase from mobile element jockey</fullName>
    </submittedName>
</protein>
<keyword evidence="1" id="KW-0808">Transferase</keyword>
<keyword evidence="1" id="KW-0695">RNA-directed DNA polymerase</keyword>
<dbReference type="Pfam" id="PF09004">
    <property type="entry name" value="ALKBH8_N"/>
    <property type="match status" value="1"/>
</dbReference>
<dbReference type="GO" id="GO:0008168">
    <property type="term" value="F:methyltransferase activity"/>
    <property type="evidence" value="ECO:0007669"/>
    <property type="project" value="InterPro"/>
</dbReference>
<proteinExistence type="predicted"/>